<evidence type="ECO:0000313" key="10">
    <source>
        <dbReference type="Proteomes" id="UP001370490"/>
    </source>
</evidence>
<proteinExistence type="inferred from homology"/>
<organism evidence="9 10">
    <name type="scientific">Dillenia turbinata</name>
    <dbReference type="NCBI Taxonomy" id="194707"/>
    <lineage>
        <taxon>Eukaryota</taxon>
        <taxon>Viridiplantae</taxon>
        <taxon>Streptophyta</taxon>
        <taxon>Embryophyta</taxon>
        <taxon>Tracheophyta</taxon>
        <taxon>Spermatophyta</taxon>
        <taxon>Magnoliopsida</taxon>
        <taxon>eudicotyledons</taxon>
        <taxon>Gunneridae</taxon>
        <taxon>Pentapetalae</taxon>
        <taxon>Dilleniales</taxon>
        <taxon>Dilleniaceae</taxon>
        <taxon>Dillenia</taxon>
    </lineage>
</organism>
<evidence type="ECO:0000256" key="3">
    <source>
        <dbReference type="ARBA" id="ARBA00022448"/>
    </source>
</evidence>
<dbReference type="AlphaFoldDB" id="A0AAN8W4W4"/>
<keyword evidence="4 8" id="KW-0812">Transmembrane</keyword>
<feature type="transmembrane region" description="Helical" evidence="8">
    <location>
        <begin position="423"/>
        <end position="441"/>
    </location>
</feature>
<keyword evidence="10" id="KW-1185">Reference proteome</keyword>
<comment type="caution">
    <text evidence="9">The sequence shown here is derived from an EMBL/GenBank/DDBJ whole genome shotgun (WGS) entry which is preliminary data.</text>
</comment>
<dbReference type="PANTHER" id="PTHR31064:SF30">
    <property type="entry name" value="HIGH-AFFINITY POTASSIUM TRANSPORT PROTEIN-RELATED"/>
    <property type="match status" value="1"/>
</dbReference>
<protein>
    <submittedName>
        <fullName evidence="9">Cation transporter</fullName>
    </submittedName>
</protein>
<gene>
    <name evidence="9" type="ORF">RJ641_027128</name>
</gene>
<evidence type="ECO:0000256" key="5">
    <source>
        <dbReference type="ARBA" id="ARBA00022989"/>
    </source>
</evidence>
<dbReference type="Pfam" id="PF02386">
    <property type="entry name" value="TrkH"/>
    <property type="match status" value="2"/>
</dbReference>
<dbReference type="Proteomes" id="UP001370490">
    <property type="component" value="Unassembled WGS sequence"/>
</dbReference>
<evidence type="ECO:0000256" key="8">
    <source>
        <dbReference type="SAM" id="Phobius"/>
    </source>
</evidence>
<keyword evidence="7 8" id="KW-0472">Membrane</keyword>
<keyword evidence="5 8" id="KW-1133">Transmembrane helix</keyword>
<dbReference type="InterPro" id="IPR003445">
    <property type="entry name" value="Cat_transpt"/>
</dbReference>
<feature type="transmembrane region" description="Helical" evidence="8">
    <location>
        <begin position="260"/>
        <end position="283"/>
    </location>
</feature>
<dbReference type="EMBL" id="JBAMMX010000004">
    <property type="protein sequence ID" value="KAK6941751.1"/>
    <property type="molecule type" value="Genomic_DNA"/>
</dbReference>
<feature type="transmembrane region" description="Helical" evidence="8">
    <location>
        <begin position="370"/>
        <end position="390"/>
    </location>
</feature>
<feature type="non-terminal residue" evidence="9">
    <location>
        <position position="1"/>
    </location>
</feature>
<comment type="subcellular location">
    <subcellularLocation>
        <location evidence="1">Membrane</location>
        <topology evidence="1">Multi-pass membrane protein</topology>
    </subcellularLocation>
</comment>
<dbReference type="GO" id="GO:0015081">
    <property type="term" value="F:sodium ion transmembrane transporter activity"/>
    <property type="evidence" value="ECO:0007669"/>
    <property type="project" value="TreeGrafter"/>
</dbReference>
<evidence type="ECO:0000256" key="4">
    <source>
        <dbReference type="ARBA" id="ARBA00022692"/>
    </source>
</evidence>
<sequence length="521" mass="58850">KLHQLACRIWSKVQNCFQKPSIGSFISLLRDVAFSLNPFCVQVFYFMVVSFMGYLALIVSKPKNASARTEKLDLFFTSVSATTVSSMSTVEMEVFSNFQLIIITLLMLFGGEVFTSLLGLQFQRSKFTKRHSTHRKCVVDYPDTKTLDLVHQIDSTKKPQNHDLEHGAIDTISSSDKNIKYDSLKCLSYVVLAYLSIVHLFGSALLSLYLSIVPRARQVLESKGLQPLTFSVFTTVSTFTNCGFVPTNENMVVFLKDSGLLLLLIPQILLGNSLYPLCLRFFIWVLKKIRNQVEYGYILEKYEDLGYDHLMSGTNTAFLGVTVMGFIVAQLVVFCSVEWNSEVMEGLNWYEKLAASLFQVANSRHAGESVFDLSILAPSILVLFAFMMYLPPYTSFSPIKDDEKIPRAAEDGIVEKPKLMEHLLFSPLSYLAIFVILIGVTEREKMVEDPLNFNVLNIVIEVVSAYGNVGFSTGYSCKRRLKLDGECKDAWTGFAGRWSNKGKLILILVMFFGRLKKFTMK</sequence>
<feature type="transmembrane region" description="Helical" evidence="8">
    <location>
        <begin position="317"/>
        <end position="339"/>
    </location>
</feature>
<feature type="transmembrane region" description="Helical" evidence="8">
    <location>
        <begin position="98"/>
        <end position="120"/>
    </location>
</feature>
<comment type="similarity">
    <text evidence="2">Belongs to the TrkH potassium transport family. HKT (TC 2.A.38.3) subfamily.</text>
</comment>
<accession>A0AAN8W4W4</accession>
<keyword evidence="3" id="KW-0813">Transport</keyword>
<feature type="transmembrane region" description="Helical" evidence="8">
    <location>
        <begin position="187"/>
        <end position="212"/>
    </location>
</feature>
<feature type="transmembrane region" description="Helical" evidence="8">
    <location>
        <begin position="43"/>
        <end position="60"/>
    </location>
</feature>
<name>A0AAN8W4W4_9MAGN</name>
<reference evidence="9 10" key="1">
    <citation type="submission" date="2023-12" db="EMBL/GenBank/DDBJ databases">
        <title>A high-quality genome assembly for Dillenia turbinata (Dilleniales).</title>
        <authorList>
            <person name="Chanderbali A."/>
        </authorList>
    </citation>
    <scope>NUCLEOTIDE SEQUENCE [LARGE SCALE GENOMIC DNA]</scope>
    <source>
        <strain evidence="9">LSX21</strain>
        <tissue evidence="9">Leaf</tissue>
    </source>
</reference>
<evidence type="ECO:0000256" key="7">
    <source>
        <dbReference type="ARBA" id="ARBA00023136"/>
    </source>
</evidence>
<evidence type="ECO:0000313" key="9">
    <source>
        <dbReference type="EMBL" id="KAK6941751.1"/>
    </source>
</evidence>
<dbReference type="PANTHER" id="PTHR31064">
    <property type="entry name" value="POTASSIUM TRANSPORT PROTEIN DDB_G0292412-RELATED"/>
    <property type="match status" value="1"/>
</dbReference>
<evidence type="ECO:0000256" key="2">
    <source>
        <dbReference type="ARBA" id="ARBA00010864"/>
    </source>
</evidence>
<dbReference type="GO" id="GO:0005886">
    <property type="term" value="C:plasma membrane"/>
    <property type="evidence" value="ECO:0007669"/>
    <property type="project" value="TreeGrafter"/>
</dbReference>
<evidence type="ECO:0000256" key="6">
    <source>
        <dbReference type="ARBA" id="ARBA00023065"/>
    </source>
</evidence>
<keyword evidence="6" id="KW-0406">Ion transport</keyword>
<dbReference type="InterPro" id="IPR051143">
    <property type="entry name" value="TrkH_K-transport"/>
</dbReference>
<feature type="non-terminal residue" evidence="9">
    <location>
        <position position="521"/>
    </location>
</feature>
<evidence type="ECO:0000256" key="1">
    <source>
        <dbReference type="ARBA" id="ARBA00004141"/>
    </source>
</evidence>